<evidence type="ECO:0000259" key="7">
    <source>
        <dbReference type="PROSITE" id="PS51471"/>
    </source>
</evidence>
<evidence type="ECO:0000313" key="9">
    <source>
        <dbReference type="Proteomes" id="UP001144280"/>
    </source>
</evidence>
<comment type="caution">
    <text evidence="8">The sequence shown here is derived from an EMBL/GenBank/DDBJ whole genome shotgun (WGS) entry which is preliminary data.</text>
</comment>
<proteinExistence type="predicted"/>
<feature type="domain" description="Fe2OG dioxygenase" evidence="7">
    <location>
        <begin position="108"/>
        <end position="212"/>
    </location>
</feature>
<dbReference type="Proteomes" id="UP001144280">
    <property type="component" value="Unassembled WGS sequence"/>
</dbReference>
<dbReference type="InterPro" id="IPR044862">
    <property type="entry name" value="Pro_4_hyd_alph_FE2OG_OXY"/>
</dbReference>
<dbReference type="InterPro" id="IPR006620">
    <property type="entry name" value="Pro_4_hyd_alph"/>
</dbReference>
<dbReference type="EMBL" id="BSDI01000029">
    <property type="protein sequence ID" value="GLH99892.1"/>
    <property type="molecule type" value="Genomic_DNA"/>
</dbReference>
<dbReference type="RefSeq" id="WP_281899851.1">
    <property type="nucleotide sequence ID" value="NZ_BSDI01000029.1"/>
</dbReference>
<name>A0ABQ5R0S2_9ACTN</name>
<evidence type="ECO:0000256" key="4">
    <source>
        <dbReference type="ARBA" id="ARBA00022964"/>
    </source>
</evidence>
<keyword evidence="9" id="KW-1185">Reference proteome</keyword>
<accession>A0ABQ5R0S2</accession>
<evidence type="ECO:0000313" key="8">
    <source>
        <dbReference type="EMBL" id="GLH99892.1"/>
    </source>
</evidence>
<protein>
    <recommendedName>
        <fullName evidence="7">Fe2OG dioxygenase domain-containing protein</fullName>
    </recommendedName>
</protein>
<keyword evidence="6" id="KW-0408">Iron</keyword>
<dbReference type="SMART" id="SM00702">
    <property type="entry name" value="P4Hc"/>
    <property type="match status" value="1"/>
</dbReference>
<keyword evidence="2" id="KW-0479">Metal-binding</keyword>
<keyword evidence="4" id="KW-0223">Dioxygenase</keyword>
<evidence type="ECO:0000256" key="3">
    <source>
        <dbReference type="ARBA" id="ARBA00022896"/>
    </source>
</evidence>
<evidence type="ECO:0000256" key="2">
    <source>
        <dbReference type="ARBA" id="ARBA00022723"/>
    </source>
</evidence>
<reference evidence="8" key="1">
    <citation type="submission" date="2022-12" db="EMBL/GenBank/DDBJ databases">
        <title>New Phytohabitans aurantiacus sp. RD004123 nov., an actinomycete isolated from soil.</title>
        <authorList>
            <person name="Triningsih D.W."/>
            <person name="Harunari E."/>
            <person name="Igarashi Y."/>
        </authorList>
    </citation>
    <scope>NUCLEOTIDE SEQUENCE</scope>
    <source>
        <strain evidence="8">RD004123</strain>
    </source>
</reference>
<sequence length="221" mass="24308">MGHPTTQSGPLDLDLIRNAELAGRPWPHCVLTGAITDQATLDEMVASFPDQGFQTVRELNPDAEGKTFEVGVRNDLTGADLAPVWTPFTTQLRSEHYRRAVGHLGGVTLEGSQCVVAFYRYPPQTWLGPHRDNRYKILTHVFYFNADWPAGAGGDLLILDGPDAGSLRRRVCPRAGTSVVIVRGDDSWHAVQKVSDEVTRARLSVSVVFYTADADLTKHVN</sequence>
<comment type="cofactor">
    <cofactor evidence="1">
        <name>L-ascorbate</name>
        <dbReference type="ChEBI" id="CHEBI:38290"/>
    </cofactor>
</comment>
<evidence type="ECO:0000256" key="5">
    <source>
        <dbReference type="ARBA" id="ARBA00023002"/>
    </source>
</evidence>
<evidence type="ECO:0000256" key="6">
    <source>
        <dbReference type="ARBA" id="ARBA00023004"/>
    </source>
</evidence>
<evidence type="ECO:0000256" key="1">
    <source>
        <dbReference type="ARBA" id="ARBA00001961"/>
    </source>
</evidence>
<organism evidence="8 9">
    <name type="scientific">Phytohabitans aurantiacus</name>
    <dbReference type="NCBI Taxonomy" id="3016789"/>
    <lineage>
        <taxon>Bacteria</taxon>
        <taxon>Bacillati</taxon>
        <taxon>Actinomycetota</taxon>
        <taxon>Actinomycetes</taxon>
        <taxon>Micromonosporales</taxon>
        <taxon>Micromonosporaceae</taxon>
    </lineage>
</organism>
<dbReference type="Pfam" id="PF13640">
    <property type="entry name" value="2OG-FeII_Oxy_3"/>
    <property type="match status" value="1"/>
</dbReference>
<gene>
    <name evidence="8" type="ORF">Pa4123_51680</name>
</gene>
<dbReference type="PROSITE" id="PS51471">
    <property type="entry name" value="FE2OG_OXY"/>
    <property type="match status" value="1"/>
</dbReference>
<keyword evidence="3" id="KW-0847">Vitamin C</keyword>
<dbReference type="Gene3D" id="2.60.120.620">
    <property type="entry name" value="q2cbj1_9rhob like domain"/>
    <property type="match status" value="1"/>
</dbReference>
<dbReference type="InterPro" id="IPR005123">
    <property type="entry name" value="Oxoglu/Fe-dep_dioxygenase_dom"/>
</dbReference>
<keyword evidence="5" id="KW-0560">Oxidoreductase</keyword>